<dbReference type="SUPFAM" id="SSF56519">
    <property type="entry name" value="Penicillin binding protein dimerisation domain"/>
    <property type="match status" value="1"/>
</dbReference>
<dbReference type="InterPro" id="IPR050515">
    <property type="entry name" value="Beta-lactam/transpept"/>
</dbReference>
<dbReference type="EMBL" id="QXQB01000001">
    <property type="protein sequence ID" value="RJX41360.1"/>
    <property type="molecule type" value="Genomic_DNA"/>
</dbReference>
<evidence type="ECO:0000313" key="6">
    <source>
        <dbReference type="EMBL" id="RJX41360.1"/>
    </source>
</evidence>
<dbReference type="GO" id="GO:0008658">
    <property type="term" value="F:penicillin binding"/>
    <property type="evidence" value="ECO:0007669"/>
    <property type="project" value="InterPro"/>
</dbReference>
<feature type="domain" description="Penicillin-binding protein dimerisation" evidence="5">
    <location>
        <begin position="53"/>
        <end position="209"/>
    </location>
</feature>
<evidence type="ECO:0000313" key="7">
    <source>
        <dbReference type="Proteomes" id="UP000267798"/>
    </source>
</evidence>
<comment type="subcellular location">
    <subcellularLocation>
        <location evidence="1">Membrane</location>
    </subcellularLocation>
</comment>
<reference evidence="6 7" key="1">
    <citation type="submission" date="2018-09" db="EMBL/GenBank/DDBJ databases">
        <title>Paenibacillus aracenensis nov. sp. isolated from a cave in southern Spain.</title>
        <authorList>
            <person name="Jurado V."/>
            <person name="Gutierrez-Patricio S."/>
            <person name="Gonzalez-Pimentel J.L."/>
            <person name="Miller A.Z."/>
            <person name="Laiz L."/>
            <person name="Saiz-Jimenez C."/>
        </authorList>
    </citation>
    <scope>NUCLEOTIDE SEQUENCE [LARGE SCALE GENOMIC DNA]</scope>
    <source>
        <strain evidence="6 7">JCM 19203</strain>
    </source>
</reference>
<comment type="caution">
    <text evidence="6">The sequence shown here is derived from an EMBL/GenBank/DDBJ whole genome shotgun (WGS) entry which is preliminary data.</text>
</comment>
<dbReference type="Pfam" id="PF03717">
    <property type="entry name" value="PBP_dimer"/>
    <property type="match status" value="1"/>
</dbReference>
<comment type="similarity">
    <text evidence="2">Belongs to the transpeptidase family.</text>
</comment>
<dbReference type="AlphaFoldDB" id="A0A3A6PLX2"/>
<sequence>MITLILLMFVVRMAWLQLLPSHIPTASPAPGGRDGWKRMAVVQRQRSLVLDTGRGDFLDRNGKSITGETYMTVVLFPVRPDVRGSEEQLGQLAAQLRISKEELLHRWNGMKQPDFWRGGSDKNSPVRLSDAQANAIKGLRVEGVRVLPYRNRYLQQFDAKHVIGFTSQHPEWLMSAHEKDIALGRRKLTEQVGGSGLERSLDSLLHGIGETSVSYFIDGRNAPLHGLDLRVVQPNNRYYPLKVVTTIDLAMQNEIEAYADAMGLQEGAIVVLDARNADIVAMVSRPKLKPGQFNSSDGSEWRNYALTAVEPGSIYKLVTAASALEHGVVDPKEKFHCNGHYARYGLTCWKEGGHGNLTFQEGLAQSCNIVFATVAERLEAEQLDRTAEALGVKERVGWHSSHGFGPFPKPLRLLPEEEAGRLFVGERSGEDGGVRVQSGIGQRDVRMTPLQAANLMVTLIHGGRVMEPRIVSEVRYASGERMVELSPSKLPLSGRSIRTDTAMALLRGMEAVVDHGTGQSIRKGTWKVAGKSGTAETVKNGVPLNHQWFAGYGPASKPRYAVAVLAANRPIGSSHQATKLFRGVMDIAAKHVHETHGHGHRS</sequence>
<accession>A0A3A6PLX2</accession>
<dbReference type="PANTHER" id="PTHR30627">
    <property type="entry name" value="PEPTIDOGLYCAN D,D-TRANSPEPTIDASE"/>
    <property type="match status" value="1"/>
</dbReference>
<dbReference type="GO" id="GO:0071972">
    <property type="term" value="F:peptidoglycan L,D-transpeptidase activity"/>
    <property type="evidence" value="ECO:0007669"/>
    <property type="project" value="TreeGrafter"/>
</dbReference>
<dbReference type="GO" id="GO:0071555">
    <property type="term" value="P:cell wall organization"/>
    <property type="evidence" value="ECO:0007669"/>
    <property type="project" value="TreeGrafter"/>
</dbReference>
<dbReference type="SUPFAM" id="SSF56601">
    <property type="entry name" value="beta-lactamase/transpeptidase-like"/>
    <property type="match status" value="1"/>
</dbReference>
<protein>
    <submittedName>
        <fullName evidence="6">Penicillin-binding protein</fullName>
    </submittedName>
</protein>
<keyword evidence="3" id="KW-0472">Membrane</keyword>
<dbReference type="PANTHER" id="PTHR30627:SF24">
    <property type="entry name" value="PENICILLIN-BINDING PROTEIN 4B"/>
    <property type="match status" value="1"/>
</dbReference>
<dbReference type="InterPro" id="IPR001460">
    <property type="entry name" value="PCN-bd_Tpept"/>
</dbReference>
<dbReference type="RefSeq" id="WP_120108534.1">
    <property type="nucleotide sequence ID" value="NZ_QXQB01000001.1"/>
</dbReference>
<dbReference type="OrthoDB" id="2985542at2"/>
<evidence type="ECO:0000256" key="2">
    <source>
        <dbReference type="ARBA" id="ARBA00007171"/>
    </source>
</evidence>
<dbReference type="Gene3D" id="3.40.710.10">
    <property type="entry name" value="DD-peptidase/beta-lactamase superfamily"/>
    <property type="match status" value="1"/>
</dbReference>
<evidence type="ECO:0000259" key="4">
    <source>
        <dbReference type="Pfam" id="PF00905"/>
    </source>
</evidence>
<dbReference type="GO" id="GO:0005886">
    <property type="term" value="C:plasma membrane"/>
    <property type="evidence" value="ECO:0007669"/>
    <property type="project" value="TreeGrafter"/>
</dbReference>
<gene>
    <name evidence="6" type="ORF">D3P09_05100</name>
</gene>
<keyword evidence="7" id="KW-1185">Reference proteome</keyword>
<feature type="domain" description="Penicillin-binding protein transpeptidase" evidence="4">
    <location>
        <begin position="267"/>
        <end position="586"/>
    </location>
</feature>
<dbReference type="InterPro" id="IPR036138">
    <property type="entry name" value="PBP_dimer_sf"/>
</dbReference>
<dbReference type="Gene3D" id="3.90.1310.10">
    <property type="entry name" value="Penicillin-binding protein 2a (Domain 2)"/>
    <property type="match status" value="1"/>
</dbReference>
<dbReference type="Pfam" id="PF00905">
    <property type="entry name" value="Transpeptidase"/>
    <property type="match status" value="1"/>
</dbReference>
<dbReference type="InterPro" id="IPR012338">
    <property type="entry name" value="Beta-lactam/transpept-like"/>
</dbReference>
<organism evidence="6 7">
    <name type="scientific">Paenibacillus pinisoli</name>
    <dbReference type="NCBI Taxonomy" id="1276110"/>
    <lineage>
        <taxon>Bacteria</taxon>
        <taxon>Bacillati</taxon>
        <taxon>Bacillota</taxon>
        <taxon>Bacilli</taxon>
        <taxon>Bacillales</taxon>
        <taxon>Paenibacillaceae</taxon>
        <taxon>Paenibacillus</taxon>
    </lineage>
</organism>
<dbReference type="Proteomes" id="UP000267798">
    <property type="component" value="Unassembled WGS sequence"/>
</dbReference>
<proteinExistence type="inferred from homology"/>
<name>A0A3A6PLX2_9BACL</name>
<evidence type="ECO:0000259" key="5">
    <source>
        <dbReference type="Pfam" id="PF03717"/>
    </source>
</evidence>
<evidence type="ECO:0000256" key="1">
    <source>
        <dbReference type="ARBA" id="ARBA00004370"/>
    </source>
</evidence>
<dbReference type="InterPro" id="IPR005311">
    <property type="entry name" value="PBP_dimer"/>
</dbReference>
<evidence type="ECO:0000256" key="3">
    <source>
        <dbReference type="ARBA" id="ARBA00023136"/>
    </source>
</evidence>